<gene>
    <name evidence="4" type="ORF">E1750_16945</name>
</gene>
<dbReference type="InterPro" id="IPR026444">
    <property type="entry name" value="Secre_tail"/>
</dbReference>
<keyword evidence="1 2" id="KW-0732">Signal</keyword>
<feature type="domain" description="Secretion system C-terminal sorting" evidence="3">
    <location>
        <begin position="322"/>
        <end position="389"/>
    </location>
</feature>
<dbReference type="Pfam" id="PF18962">
    <property type="entry name" value="Por_Secre_tail"/>
    <property type="match status" value="1"/>
</dbReference>
<evidence type="ECO:0000313" key="4">
    <source>
        <dbReference type="EMBL" id="QBN20405.1"/>
    </source>
</evidence>
<name>A0A4P6YHR0_9FLAO</name>
<evidence type="ECO:0000313" key="5">
    <source>
        <dbReference type="Proteomes" id="UP000291124"/>
    </source>
</evidence>
<dbReference type="EMBL" id="CP037933">
    <property type="protein sequence ID" value="QBN20405.1"/>
    <property type="molecule type" value="Genomic_DNA"/>
</dbReference>
<dbReference type="AlphaFoldDB" id="A0A4P6YHR0"/>
<dbReference type="OrthoDB" id="1330274at2"/>
<reference evidence="5" key="1">
    <citation type="submission" date="2019-03" db="EMBL/GenBank/DDBJ databases">
        <title>Flavobacterium sp.</title>
        <authorList>
            <person name="Kim H."/>
        </authorList>
    </citation>
    <scope>NUCLEOTIDE SEQUENCE [LARGE SCALE GENOMIC DNA]</scope>
    <source>
        <strain evidence="5">GS13</strain>
    </source>
</reference>
<evidence type="ECO:0000256" key="2">
    <source>
        <dbReference type="SAM" id="SignalP"/>
    </source>
</evidence>
<proteinExistence type="predicted"/>
<evidence type="ECO:0000259" key="3">
    <source>
        <dbReference type="Pfam" id="PF18962"/>
    </source>
</evidence>
<protein>
    <submittedName>
        <fullName evidence="4">T9SS type A sorting domain-containing protein</fullName>
    </submittedName>
</protein>
<feature type="chain" id="PRO_5020931653" evidence="2">
    <location>
        <begin position="27"/>
        <end position="392"/>
    </location>
</feature>
<sequence length="392" mass="40692">MKKNLLSQTILAGITMVLLCSNFSFGQQVIGEFSVMDGGFEGQILGPVTSSAVSSVNWTATNTGLAGSTGSGIKDILNTVGGARSGNNFATFSPATNQNARLTSPTTTALLASTKYTVQYYAKSTLNPTTILGGALYSNATTINVSATPTTSIWTADTWFKVSVTITATATTPTFAAVRFSANNATLGLGDLSVDDFVVYAGDADVTAPEAPSAATVSGSSISWTAPGTGVDGGGYIVVRYATNPNADNDPNQNGIYAVGNTITNGTGSLVGTVAYVGTATSFTDTAAGTYYKVYTVDKAFNYSAEGGTLGTAKFNTNKVSLYPNPASREFKVTSVHNIDKITIFNTLGQKMLESRPNKVEASVDVSSFANGLYLIQVDADGNSMTQKLMKN</sequence>
<dbReference type="Proteomes" id="UP000291124">
    <property type="component" value="Chromosome"/>
</dbReference>
<accession>A0A4P6YHR0</accession>
<dbReference type="RefSeq" id="WP_133277905.1">
    <property type="nucleotide sequence ID" value="NZ_CP037933.1"/>
</dbReference>
<organism evidence="4 5">
    <name type="scientific">Flavobacterium nackdongense</name>
    <dbReference type="NCBI Taxonomy" id="2547394"/>
    <lineage>
        <taxon>Bacteria</taxon>
        <taxon>Pseudomonadati</taxon>
        <taxon>Bacteroidota</taxon>
        <taxon>Flavobacteriia</taxon>
        <taxon>Flavobacteriales</taxon>
        <taxon>Flavobacteriaceae</taxon>
        <taxon>Flavobacterium</taxon>
    </lineage>
</organism>
<dbReference type="Gene3D" id="2.60.120.260">
    <property type="entry name" value="Galactose-binding domain-like"/>
    <property type="match status" value="1"/>
</dbReference>
<evidence type="ECO:0000256" key="1">
    <source>
        <dbReference type="ARBA" id="ARBA00022729"/>
    </source>
</evidence>
<keyword evidence="5" id="KW-1185">Reference proteome</keyword>
<feature type="signal peptide" evidence="2">
    <location>
        <begin position="1"/>
        <end position="26"/>
    </location>
</feature>
<dbReference type="KEGG" id="fnk:E1750_16945"/>
<dbReference type="NCBIfam" id="TIGR04183">
    <property type="entry name" value="Por_Secre_tail"/>
    <property type="match status" value="1"/>
</dbReference>